<evidence type="ECO:0000256" key="11">
    <source>
        <dbReference type="SAM" id="MobiDB-lite"/>
    </source>
</evidence>
<evidence type="ECO:0000256" key="2">
    <source>
        <dbReference type="ARBA" id="ARBA00005684"/>
    </source>
</evidence>
<evidence type="ECO:0000256" key="6">
    <source>
        <dbReference type="ARBA" id="ARBA00022679"/>
    </source>
</evidence>
<evidence type="ECO:0000256" key="5">
    <source>
        <dbReference type="ARBA" id="ARBA00022676"/>
    </source>
</evidence>
<dbReference type="Pfam" id="PF02446">
    <property type="entry name" value="Glyco_hydro_77"/>
    <property type="match status" value="1"/>
</dbReference>
<dbReference type="GO" id="GO:0004134">
    <property type="term" value="F:4-alpha-glucanotransferase activity"/>
    <property type="evidence" value="ECO:0007669"/>
    <property type="project" value="UniProtKB-EC"/>
</dbReference>
<dbReference type="InterPro" id="IPR003385">
    <property type="entry name" value="Glyco_hydro_77"/>
</dbReference>
<proteinExistence type="inferred from homology"/>
<reference evidence="12" key="2">
    <citation type="submission" date="2020-09" db="EMBL/GenBank/DDBJ databases">
        <authorList>
            <person name="Sun Q."/>
            <person name="Sedlacek I."/>
        </authorList>
    </citation>
    <scope>NUCLEOTIDE SEQUENCE</scope>
    <source>
        <strain evidence="12">CCM 7664</strain>
    </source>
</reference>
<evidence type="ECO:0000256" key="1">
    <source>
        <dbReference type="ARBA" id="ARBA00000439"/>
    </source>
</evidence>
<comment type="caution">
    <text evidence="12">The sequence shown here is derived from an EMBL/GenBank/DDBJ whole genome shotgun (WGS) entry which is preliminary data.</text>
</comment>
<keyword evidence="7 10" id="KW-0119">Carbohydrate metabolism</keyword>
<comment type="catalytic activity">
    <reaction evidence="1 10">
        <text>Transfers a segment of a (1-&gt;4)-alpha-D-glucan to a new position in an acceptor, which may be glucose or a (1-&gt;4)-alpha-D-glucan.</text>
        <dbReference type="EC" id="2.4.1.25"/>
    </reaction>
</comment>
<dbReference type="AlphaFoldDB" id="A0A8J3AZ60"/>
<dbReference type="NCBIfam" id="TIGR00217">
    <property type="entry name" value="malQ"/>
    <property type="match status" value="1"/>
</dbReference>
<name>A0A8J3AZ60_9BURK</name>
<dbReference type="EC" id="2.4.1.25" evidence="3 10"/>
<organism evidence="12 13">
    <name type="scientific">Oxalicibacterium solurbis</name>
    <dbReference type="NCBI Taxonomy" id="69280"/>
    <lineage>
        <taxon>Bacteria</taxon>
        <taxon>Pseudomonadati</taxon>
        <taxon>Pseudomonadota</taxon>
        <taxon>Betaproteobacteria</taxon>
        <taxon>Burkholderiales</taxon>
        <taxon>Oxalobacteraceae</taxon>
        <taxon>Oxalicibacterium</taxon>
    </lineage>
</organism>
<evidence type="ECO:0000256" key="4">
    <source>
        <dbReference type="ARBA" id="ARBA00020295"/>
    </source>
</evidence>
<evidence type="ECO:0000256" key="9">
    <source>
        <dbReference type="ARBA" id="ARBA00031501"/>
    </source>
</evidence>
<dbReference type="PANTHER" id="PTHR32438">
    <property type="entry name" value="4-ALPHA-GLUCANOTRANSFERASE DPE1, CHLOROPLASTIC/AMYLOPLASTIC"/>
    <property type="match status" value="1"/>
</dbReference>
<dbReference type="EMBL" id="BMDP01000004">
    <property type="protein sequence ID" value="GGI55582.1"/>
    <property type="molecule type" value="Genomic_DNA"/>
</dbReference>
<evidence type="ECO:0000313" key="13">
    <source>
        <dbReference type="Proteomes" id="UP000627205"/>
    </source>
</evidence>
<dbReference type="Proteomes" id="UP000627205">
    <property type="component" value="Unassembled WGS sequence"/>
</dbReference>
<sequence length="733" mass="80386">MSAQADRLPAQHPAVDDAPASETLHRLAQAAGLSVEWTDAFGHRQTVPAGTLRKVLAALQLDCSDDAACDASVAALAQEDIQLAIPPLITAQIGQEIVLSPHAQVHGQPYRLNYEDGDTADGNVSDDTHQPARLPAIDRIGYHRLYIGEQHSVTLAIAPPRCFSVADACGDADAHPRLWALAAQLYSLRKDGDAAKPGTADTGFGDFSALETLVQSAAAHGASAIAISPVHAMFSANPHHYSPYGPSSRLFFNVWHIDPAAVSGTQALADAIARLGLEEERQRLQACELIDWPAAARWKLSVLRELFDQYDIRNDDWKEFEAFRLEGGVMLEDHARFEALHATMRAQGIEGSWRDWPEQFRDPRGDAVASFAEAQDNEVMFHAFLQWQAARGLQHAQRAAREAGMKIGLITDLAVGAESGGSQAWSRQQQMLTGLSVGAPPDLLGPRGQNWGLAAFSPRALRQYGYQAYIEMLRAAFHYAGGVRIDHILGLQRLWLVPEGMDGTHGVYLRYPREDLMRLIALESHRYKAIVIGEDLGTVPAGFGEALADTGLMGIRVLWFEREGDRFRPPSHWSPHAIATTDTHDLPTVAGWWHARDVAWRAKLDLLAADASAEHEYAARAHERWMLTHALNEALPEVFPDTHVDGNDSQPPLNAILRFVGMTPAPLVIVPLEDMLGLEEQPNLPGTIDTHPNWRRRLPLPVSAMLEGDAAERLAVLAQARNTRNAKEAGKET</sequence>
<keyword evidence="13" id="KW-1185">Reference proteome</keyword>
<comment type="similarity">
    <text evidence="2 10">Belongs to the disproportionating enzyme family.</text>
</comment>
<evidence type="ECO:0000256" key="8">
    <source>
        <dbReference type="ARBA" id="ARBA00031423"/>
    </source>
</evidence>
<dbReference type="Gene3D" id="3.20.20.80">
    <property type="entry name" value="Glycosidases"/>
    <property type="match status" value="1"/>
</dbReference>
<accession>A0A8J3AZ60</accession>
<evidence type="ECO:0000256" key="7">
    <source>
        <dbReference type="ARBA" id="ARBA00023277"/>
    </source>
</evidence>
<dbReference type="GO" id="GO:0005975">
    <property type="term" value="P:carbohydrate metabolic process"/>
    <property type="evidence" value="ECO:0007669"/>
    <property type="project" value="InterPro"/>
</dbReference>
<protein>
    <recommendedName>
        <fullName evidence="4 10">4-alpha-glucanotransferase</fullName>
        <ecNumber evidence="3 10">2.4.1.25</ecNumber>
    </recommendedName>
    <alternativeName>
        <fullName evidence="8 10">Amylomaltase</fullName>
    </alternativeName>
    <alternativeName>
        <fullName evidence="9 10">Disproportionating enzyme</fullName>
    </alternativeName>
</protein>
<dbReference type="RefSeq" id="WP_188422692.1">
    <property type="nucleotide sequence ID" value="NZ_BMDP01000004.1"/>
</dbReference>
<evidence type="ECO:0000256" key="3">
    <source>
        <dbReference type="ARBA" id="ARBA00012560"/>
    </source>
</evidence>
<feature type="region of interest" description="Disordered" evidence="11">
    <location>
        <begin position="1"/>
        <end position="20"/>
    </location>
</feature>
<keyword evidence="5 10" id="KW-0328">Glycosyltransferase</keyword>
<dbReference type="PANTHER" id="PTHR32438:SF5">
    <property type="entry name" value="4-ALPHA-GLUCANOTRANSFERASE DPE1, CHLOROPLASTIC_AMYLOPLASTIC"/>
    <property type="match status" value="1"/>
</dbReference>
<evidence type="ECO:0000256" key="10">
    <source>
        <dbReference type="RuleBase" id="RU361207"/>
    </source>
</evidence>
<keyword evidence="6 10" id="KW-0808">Transferase</keyword>
<reference evidence="12" key="1">
    <citation type="journal article" date="2014" name="Int. J. Syst. Evol. Microbiol.">
        <title>Complete genome sequence of Corynebacterium casei LMG S-19264T (=DSM 44701T), isolated from a smear-ripened cheese.</title>
        <authorList>
            <consortium name="US DOE Joint Genome Institute (JGI-PGF)"/>
            <person name="Walter F."/>
            <person name="Albersmeier A."/>
            <person name="Kalinowski J."/>
            <person name="Ruckert C."/>
        </authorList>
    </citation>
    <scope>NUCLEOTIDE SEQUENCE</scope>
    <source>
        <strain evidence="12">CCM 7664</strain>
    </source>
</reference>
<gene>
    <name evidence="12" type="primary">malQ</name>
    <name evidence="12" type="ORF">GCM10011430_27560</name>
</gene>
<dbReference type="SUPFAM" id="SSF51445">
    <property type="entry name" value="(Trans)glycosidases"/>
    <property type="match status" value="1"/>
</dbReference>
<dbReference type="InterPro" id="IPR017853">
    <property type="entry name" value="GH"/>
</dbReference>
<evidence type="ECO:0000313" key="12">
    <source>
        <dbReference type="EMBL" id="GGI55582.1"/>
    </source>
</evidence>